<dbReference type="Proteomes" id="UP000263900">
    <property type="component" value="Chromosome"/>
</dbReference>
<evidence type="ECO:0000313" key="2">
    <source>
        <dbReference type="Proteomes" id="UP000263900"/>
    </source>
</evidence>
<evidence type="ECO:0000313" key="1">
    <source>
        <dbReference type="EMBL" id="AXY73660.1"/>
    </source>
</evidence>
<name>A0A3B7MKM5_9BACT</name>
<dbReference type="EMBL" id="CP032157">
    <property type="protein sequence ID" value="AXY73660.1"/>
    <property type="molecule type" value="Genomic_DNA"/>
</dbReference>
<proteinExistence type="predicted"/>
<dbReference type="OrthoDB" id="9923027at2"/>
<reference evidence="1 2" key="1">
    <citation type="submission" date="2018-09" db="EMBL/GenBank/DDBJ databases">
        <title>Genome sequencing of strain 6GH32-13.</title>
        <authorList>
            <person name="Weon H.-Y."/>
            <person name="Heo J."/>
            <person name="Kwon S.-W."/>
        </authorList>
    </citation>
    <scope>NUCLEOTIDE SEQUENCE [LARGE SCALE GENOMIC DNA]</scope>
    <source>
        <strain evidence="1 2">5GH32-13</strain>
    </source>
</reference>
<accession>A0A3B7MKM5</accession>
<dbReference type="AlphaFoldDB" id="A0A3B7MKM5"/>
<protein>
    <submittedName>
        <fullName evidence="1">Uncharacterized protein</fullName>
    </submittedName>
</protein>
<gene>
    <name evidence="1" type="ORF">D3H65_06580</name>
</gene>
<organism evidence="1 2">
    <name type="scientific">Paraflavitalea soli</name>
    <dbReference type="NCBI Taxonomy" id="2315862"/>
    <lineage>
        <taxon>Bacteria</taxon>
        <taxon>Pseudomonadati</taxon>
        <taxon>Bacteroidota</taxon>
        <taxon>Chitinophagia</taxon>
        <taxon>Chitinophagales</taxon>
        <taxon>Chitinophagaceae</taxon>
        <taxon>Paraflavitalea</taxon>
    </lineage>
</organism>
<sequence length="416" mass="47164">MEASATLSSLGFDKNTSLMRIVEGEPELTNLMQEVNVLDLTAPTEAVDAYLARWAAILGDTSPELELADQGYRFWKKNEKPSLGRITAEVMVIIETVLANKRVLYLPSSPTAQKQQIIDAITEVVKQVIRGYILLPSMQALKEAKKIILKYPSFFKRAGIAKDTVMETAAWLHAIENARLDPDITIRELEEARPLASSMISVFESLQTPDRFKTIQEHINIFLEKTKEGPYKALRIDPNFVADGYNMAIRGENVSVWTLVLENSLWLKGKSPFYDYQKHMHLECIPGDMVRDMIDSIQRGYAGSYYLAYLEKELKKKDQPIELINSDLVRADRQVAGGQIKWGGQCNQVYALLQELKAIGLVNNTNQELAPILKELFDVFRDTKASTIERELGRKQKLPKARRLEVKKMITSENTP</sequence>
<keyword evidence="2" id="KW-1185">Reference proteome</keyword>
<dbReference type="KEGG" id="pseg:D3H65_06580"/>